<evidence type="ECO:0000256" key="2">
    <source>
        <dbReference type="ARBA" id="ARBA00004496"/>
    </source>
</evidence>
<dbReference type="SUPFAM" id="SSF48371">
    <property type="entry name" value="ARM repeat"/>
    <property type="match status" value="1"/>
</dbReference>
<accession>A0A0K2TR19</accession>
<evidence type="ECO:0000256" key="5">
    <source>
        <dbReference type="ARBA" id="ARBA00022737"/>
    </source>
</evidence>
<evidence type="ECO:0000256" key="6">
    <source>
        <dbReference type="ARBA" id="ARBA00022763"/>
    </source>
</evidence>
<name>A0A0K2TR19_LEPSM</name>
<keyword evidence="12" id="KW-0647">Proteasome</keyword>
<dbReference type="GO" id="GO:0016504">
    <property type="term" value="F:peptidase activator activity"/>
    <property type="evidence" value="ECO:0007669"/>
    <property type="project" value="InterPro"/>
</dbReference>
<dbReference type="GO" id="GO:0000502">
    <property type="term" value="C:proteasome complex"/>
    <property type="evidence" value="ECO:0007669"/>
    <property type="project" value="UniProtKB-KW"/>
</dbReference>
<dbReference type="PANTHER" id="PTHR32170:SF3">
    <property type="entry name" value="PROTEASOME ACTIVATOR COMPLEX SUBUNIT 4"/>
    <property type="match status" value="1"/>
</dbReference>
<keyword evidence="6" id="KW-0227">DNA damage</keyword>
<feature type="domain" description="Proteasome activator complex subunit 4-like HEAT repeat-like" evidence="11">
    <location>
        <begin position="1182"/>
        <end position="1460"/>
    </location>
</feature>
<dbReference type="InterPro" id="IPR035309">
    <property type="entry name" value="PSME4"/>
</dbReference>
<evidence type="ECO:0000256" key="4">
    <source>
        <dbReference type="ARBA" id="ARBA00022490"/>
    </source>
</evidence>
<dbReference type="GO" id="GO:0005829">
    <property type="term" value="C:cytosol"/>
    <property type="evidence" value="ECO:0007669"/>
    <property type="project" value="TreeGrafter"/>
</dbReference>
<dbReference type="Pfam" id="PF16507">
    <property type="entry name" value="HEAT_PSME4_mid"/>
    <property type="match status" value="1"/>
</dbReference>
<dbReference type="GO" id="GO:0006281">
    <property type="term" value="P:DNA repair"/>
    <property type="evidence" value="ECO:0007669"/>
    <property type="project" value="UniProtKB-KW"/>
</dbReference>
<evidence type="ECO:0000313" key="12">
    <source>
        <dbReference type="EMBL" id="CDW28479.1"/>
    </source>
</evidence>
<evidence type="ECO:0000259" key="10">
    <source>
        <dbReference type="Pfam" id="PF16507"/>
    </source>
</evidence>
<reference evidence="12" key="1">
    <citation type="submission" date="2014-05" db="EMBL/GenBank/DDBJ databases">
        <authorList>
            <person name="Chronopoulou M."/>
        </authorList>
    </citation>
    <scope>NUCLEOTIDE SEQUENCE</scope>
    <source>
        <tissue evidence="12">Whole organism</tissue>
    </source>
</reference>
<dbReference type="Gene3D" id="1.25.10.10">
    <property type="entry name" value="Leucine-rich Repeat Variant"/>
    <property type="match status" value="1"/>
</dbReference>
<dbReference type="InterPro" id="IPR032430">
    <property type="entry name" value="Blm10_mid"/>
</dbReference>
<evidence type="ECO:0000256" key="8">
    <source>
        <dbReference type="ARBA" id="ARBA00023242"/>
    </source>
</evidence>
<keyword evidence="8" id="KW-0539">Nucleus</keyword>
<keyword evidence="7" id="KW-0234">DNA repair</keyword>
<dbReference type="Pfam" id="PF11919">
    <property type="entry name" value="PSME4_C"/>
    <property type="match status" value="1"/>
</dbReference>
<keyword evidence="5" id="KW-0677">Repeat</keyword>
<keyword evidence="4" id="KW-0963">Cytoplasm</keyword>
<dbReference type="Pfam" id="PF23096">
    <property type="entry name" value="HEAT_PSME4"/>
    <property type="match status" value="1"/>
</dbReference>
<dbReference type="OrthoDB" id="17907at2759"/>
<feature type="non-terminal residue" evidence="12">
    <location>
        <position position="1782"/>
    </location>
</feature>
<proteinExistence type="inferred from homology"/>
<dbReference type="EMBL" id="HACA01011118">
    <property type="protein sequence ID" value="CDW28479.1"/>
    <property type="molecule type" value="Transcribed_RNA"/>
</dbReference>
<dbReference type="InterPro" id="IPR055455">
    <property type="entry name" value="HEAT_PSME4"/>
</dbReference>
<evidence type="ECO:0000256" key="1">
    <source>
        <dbReference type="ARBA" id="ARBA00004324"/>
    </source>
</evidence>
<evidence type="ECO:0000256" key="7">
    <source>
        <dbReference type="ARBA" id="ARBA00023204"/>
    </source>
</evidence>
<dbReference type="InterPro" id="IPR011989">
    <property type="entry name" value="ARM-like"/>
</dbReference>
<dbReference type="GO" id="GO:0016607">
    <property type="term" value="C:nuclear speck"/>
    <property type="evidence" value="ECO:0007669"/>
    <property type="project" value="UniProtKB-SubCell"/>
</dbReference>
<dbReference type="InterPro" id="IPR016024">
    <property type="entry name" value="ARM-type_fold"/>
</dbReference>
<feature type="domain" description="Proteasome activator Blm10 middle HEAT repeats region" evidence="10">
    <location>
        <begin position="329"/>
        <end position="826"/>
    </location>
</feature>
<feature type="domain" description="Proteasome activator complex subunit 4 C-terminal" evidence="9">
    <location>
        <begin position="1734"/>
        <end position="1782"/>
    </location>
</feature>
<dbReference type="InterPro" id="IPR021843">
    <property type="entry name" value="PSME4_C"/>
</dbReference>
<evidence type="ECO:0000256" key="3">
    <source>
        <dbReference type="ARBA" id="ARBA00005739"/>
    </source>
</evidence>
<comment type="subcellular location">
    <subcellularLocation>
        <location evidence="2">Cytoplasm</location>
    </subcellularLocation>
    <subcellularLocation>
        <location evidence="1">Nucleus speckle</location>
    </subcellularLocation>
</comment>
<dbReference type="GO" id="GO:0010499">
    <property type="term" value="P:proteasomal ubiquitin-independent protein catabolic process"/>
    <property type="evidence" value="ECO:0007669"/>
    <property type="project" value="TreeGrafter"/>
</dbReference>
<organism evidence="12">
    <name type="scientific">Lepeophtheirus salmonis</name>
    <name type="common">Salmon louse</name>
    <name type="synonym">Caligus salmonis</name>
    <dbReference type="NCBI Taxonomy" id="72036"/>
    <lineage>
        <taxon>Eukaryota</taxon>
        <taxon>Metazoa</taxon>
        <taxon>Ecdysozoa</taxon>
        <taxon>Arthropoda</taxon>
        <taxon>Crustacea</taxon>
        <taxon>Multicrustacea</taxon>
        <taxon>Hexanauplia</taxon>
        <taxon>Copepoda</taxon>
        <taxon>Siphonostomatoida</taxon>
        <taxon>Caligidae</taxon>
        <taxon>Lepeophtheirus</taxon>
    </lineage>
</organism>
<gene>
    <name evidence="12" type="primary">PSME4</name>
</gene>
<sequence length="1782" mass="205392">MFSDYEEFESPAEVLVQREKELGFKAQAENIYNSLLPYSQSLDCESSKWLANLKSHLGEIVGSRDVYYGFAKWMQSLNKYIKLYGLKFSKSDHITFIKVFYEFVTTCRVDYAILANAVNLLSSLLYRRYLIESSELTLNWRPLYDLFNYHFCSSSAKHDMFQVPPPLRNGIRVLIRYAQPYFPPGATVEILQTLKPLMCPLDVTSEKAIDMFQMFLPTFNVRDRKESTYQLWFDDFLAYLKIFNSPHVQGYIFMLYSRLAEDNIGSIDWNPILPLLFSKIQRIFALPVGYKNVHVGIQSYPYSANQMQISSRWIVATMGGKESQTQAYLNKMFKSLESYFHPTNVGPYSTKLMEFLARLCLNFVRRLRQERSSQKYWGNTIPEESKLTEDDVTKFVESLKPIILLSLYSRAGIHEKGQVLPILATLRPQLIIPDLVERMNTSLEALTEPHKLTASIAAIASVARPLVSSGAKYSEGPTCVIPLLISSLPGLDPNDFHKSITTLQLISNFCMLIPIVDCSDRPSSNDLSTEESILRNQTASFEEFVIQFLDRCFAFIDNSSFEYTREFVNTSVDHQSFQEEGLIYTWVGTAFQSIMFQASSDIFEIALKKLEKYIKGKILEHKVAGKLAAGLCYAVTRANPKKGLPVFLTDAIKNIKSIISSHDGILQQENTNTEIMFNLRIIFEVIYLNGYELLSYVNELEEILDLTLHMKNVDAHSFACMVLKRLLSSLSLVYPLEYRLIPHEYDDTNKLYLNEWGISGDIHDLKLHVHDPTDEEMECVQRLVNKFIGKELCALEEFASGARPMPRTEVKNRLNIIKEAIVGAAYVLPTWTHEEHIKLVPSLTIPAVIQDNIIVHSRKLEVNLNGENVRWKVIQVLDKLQSRLIMDEDDTKSLNLIIRIYYYVQDDFGIRKDQYNAQYSAISSETTRLENKLLGKKANIRSILIEQVMLQHFCRISESMHLRFTETHLKVMNNLLKLSTSKYHNVRIIAQDVLIKTMNQVLYSYTKLIPSLVQILKDSKVTDEQLKGALFLIKGSTNRSLISKHNWEVQEKLWQAIIDSPVSSKNSIISLMENGLVPVVRNCVSFMITSEIPDSFIQFTNSQFKENGTFHSGLECISDSDVKSYIESLNKKNDQNAIHYNNLVNSLTDTIELGNIHWRRYNFAYTMIIRLIRCDIELPVRTISIFVKNLLSENLQIRSASNYAVTRVLRQLKRKHPKINVSVPDLPLDTIAGDRTDNEWLCYDPSNLPDSEEQWDRPKYVHKTHYGYNIWAKDMTVYAPYAQQPKLDRSRDELTEREKIFFDFFMDQGNIDKFIHFNTIEYNKDHDKFNCEKFAFFKGIFRNFGDSFLHLFRPHLERLVNDNRDSYQRCACEIIAGIIRGAKHWNYTKTKNMYSWLIPLIRIGLEKVSPDSTFDWGTCFATSSESRDPNKIYWVLKVLMEEPIRSQGSFIDSSRLYVLQGFLSQQEWRVGHLLHELNNFLKPFLTHPFKNVRDRLGSVLMSIYLIDVSDTVISYHRGPLLKDFFREVLPQLQIVIEESETNNTSNVTLASDSIESSELQKGMRLLQTVSKFVTCIITRGLSEIRIDYFNLLPMLCVHQANSFELSLAQDCTDSLAALSQSILPSNIVPEWIQAMEKTSTLSSWKARLALLEFLQVSVFCNFPLLTSREEWTIKICNMIVLCLKDKSIEVREKGSFVLSGLIHSDFITENKSKELLKSFFKRAKSRTNEDDSIIKRHSGVLGLCAFVSAYPYDVPECVPDILVVLSDHLHDSQPIPDVIRRT</sequence>
<dbReference type="GO" id="GO:0070628">
    <property type="term" value="F:proteasome binding"/>
    <property type="evidence" value="ECO:0007669"/>
    <property type="project" value="InterPro"/>
</dbReference>
<comment type="similarity">
    <text evidence="3">Belongs to the BLM10 family.</text>
</comment>
<protein>
    <submittedName>
        <fullName evidence="12">Proteasome (Prosome, macropain) activator subunit 4 [Latimeria chalumnae]</fullName>
    </submittedName>
</protein>
<evidence type="ECO:0000259" key="9">
    <source>
        <dbReference type="Pfam" id="PF11919"/>
    </source>
</evidence>
<dbReference type="PANTHER" id="PTHR32170">
    <property type="entry name" value="PROTEASOME ACTIVATOR COMPLEX SUBUNIT 4"/>
    <property type="match status" value="1"/>
</dbReference>
<evidence type="ECO:0000259" key="11">
    <source>
        <dbReference type="Pfam" id="PF23096"/>
    </source>
</evidence>